<reference evidence="1 2" key="1">
    <citation type="submission" date="2017-09" db="EMBL/GenBank/DDBJ databases">
        <title>Mesorhizobum sanjuanii sp. nov. isolated from nodules of Lotus tenuis in saline-alkaline lowlands of Flooding Pampa.</title>
        <authorList>
            <person name="Sannazzaro A.I."/>
            <person name="Torres Tejerizo G.A."/>
            <person name="Fontana F."/>
            <person name="Cumpa Velazquez L.M."/>
            <person name="Hansen L."/>
            <person name="Pistorio M."/>
            <person name="Estrella M.J."/>
        </authorList>
    </citation>
    <scope>NUCLEOTIDE SEQUENCE [LARGE SCALE GENOMIC DNA]</scope>
    <source>
        <strain evidence="1 2">BSA136</strain>
    </source>
</reference>
<dbReference type="AlphaFoldDB" id="A0A2A6FLK8"/>
<dbReference type="InterPro" id="IPR052517">
    <property type="entry name" value="GlcG_carb_metab_protein"/>
</dbReference>
<dbReference type="EMBL" id="NWQG01000015">
    <property type="protein sequence ID" value="PDQ22531.1"/>
    <property type="molecule type" value="Genomic_DNA"/>
</dbReference>
<comment type="caution">
    <text evidence="1">The sequence shown here is derived from an EMBL/GenBank/DDBJ whole genome shotgun (WGS) entry which is preliminary data.</text>
</comment>
<dbReference type="SUPFAM" id="SSF143744">
    <property type="entry name" value="GlcG-like"/>
    <property type="match status" value="1"/>
</dbReference>
<evidence type="ECO:0000313" key="1">
    <source>
        <dbReference type="EMBL" id="PDQ22531.1"/>
    </source>
</evidence>
<name>A0A2A6FLK8_9HYPH</name>
<accession>A0A2A6FLK8</accession>
<dbReference type="PANTHER" id="PTHR34309">
    <property type="entry name" value="SLR1406 PROTEIN"/>
    <property type="match status" value="1"/>
</dbReference>
<proteinExistence type="predicted"/>
<sequence length="143" mass="14331">MTALTLDTAIKIIEAAFAKGAELKLKPLGVSVLDAGAHLVAFQRQDGASFLRPQMSAGKAYGALAIGMGSRRAEAFAKERPHLMAGVSDVSGGRILPVVGGVLIRDKSGAIVGAVGISGDTSDNDEAAAIAGIEAAGFTADPG</sequence>
<dbReference type="InterPro" id="IPR005624">
    <property type="entry name" value="PduO/GlcC-like"/>
</dbReference>
<dbReference type="Proteomes" id="UP000219182">
    <property type="component" value="Unassembled WGS sequence"/>
</dbReference>
<evidence type="ECO:0000313" key="2">
    <source>
        <dbReference type="Proteomes" id="UP000219182"/>
    </source>
</evidence>
<dbReference type="PANTHER" id="PTHR34309:SF10">
    <property type="entry name" value="SLR1406 PROTEIN"/>
    <property type="match status" value="1"/>
</dbReference>
<keyword evidence="2" id="KW-1185">Reference proteome</keyword>
<dbReference type="RefSeq" id="WP_097572013.1">
    <property type="nucleotide sequence ID" value="NZ_NWQG01000015.1"/>
</dbReference>
<dbReference type="Pfam" id="PF03928">
    <property type="entry name" value="HbpS-like"/>
    <property type="match status" value="1"/>
</dbReference>
<dbReference type="InterPro" id="IPR038084">
    <property type="entry name" value="PduO/GlcC-like_sf"/>
</dbReference>
<organism evidence="1 2">
    <name type="scientific">Mesorhizobium sanjuanii</name>
    <dbReference type="NCBI Taxonomy" id="2037900"/>
    <lineage>
        <taxon>Bacteria</taxon>
        <taxon>Pseudomonadati</taxon>
        <taxon>Pseudomonadota</taxon>
        <taxon>Alphaproteobacteria</taxon>
        <taxon>Hyphomicrobiales</taxon>
        <taxon>Phyllobacteriaceae</taxon>
        <taxon>Mesorhizobium</taxon>
    </lineage>
</organism>
<protein>
    <submittedName>
        <fullName evidence="1">GlcG protein</fullName>
    </submittedName>
</protein>
<gene>
    <name evidence="1" type="ORF">CN311_03500</name>
</gene>
<dbReference type="Gene3D" id="3.30.450.150">
    <property type="entry name" value="Haem-degrading domain"/>
    <property type="match status" value="1"/>
</dbReference>